<proteinExistence type="inferred from homology"/>
<dbReference type="EMBL" id="BPQB01000001">
    <property type="protein sequence ID" value="GJE84811.1"/>
    <property type="molecule type" value="Genomic_DNA"/>
</dbReference>
<dbReference type="InterPro" id="IPR009075">
    <property type="entry name" value="AcylCo_DH/oxidase_C"/>
</dbReference>
<dbReference type="OrthoDB" id="2588832at2759"/>
<dbReference type="Gene3D" id="1.10.540.10">
    <property type="entry name" value="Acyl-CoA dehydrogenase/oxidase, N-terminal domain"/>
    <property type="match status" value="1"/>
</dbReference>
<dbReference type="SUPFAM" id="SSF55856">
    <property type="entry name" value="Cytochrome b5-like heme/steroid binding domain"/>
    <property type="match status" value="1"/>
</dbReference>
<dbReference type="InterPro" id="IPR036250">
    <property type="entry name" value="AcylCo_DH-like_C"/>
</dbReference>
<evidence type="ECO:0000256" key="5">
    <source>
        <dbReference type="ARBA" id="ARBA00023002"/>
    </source>
</evidence>
<keyword evidence="4" id="KW-0274">FAD</keyword>
<dbReference type="InterPro" id="IPR050741">
    <property type="entry name" value="Acyl-CoA_dehydrogenase"/>
</dbReference>
<dbReference type="Pfam" id="PF00173">
    <property type="entry name" value="Cyt-b5"/>
    <property type="match status" value="1"/>
</dbReference>
<comment type="similarity">
    <text evidence="2">Belongs to the acyl-CoA dehydrogenase family.</text>
</comment>
<evidence type="ECO:0000313" key="8">
    <source>
        <dbReference type="Proteomes" id="UP000703269"/>
    </source>
</evidence>
<dbReference type="AlphaFoldDB" id="A0A9P3FYC3"/>
<reference evidence="7 8" key="1">
    <citation type="submission" date="2021-08" db="EMBL/GenBank/DDBJ databases">
        <title>Draft Genome Sequence of Phanerochaete sordida strain YK-624.</title>
        <authorList>
            <person name="Mori T."/>
            <person name="Dohra H."/>
            <person name="Suzuki T."/>
            <person name="Kawagishi H."/>
            <person name="Hirai H."/>
        </authorList>
    </citation>
    <scope>NUCLEOTIDE SEQUENCE [LARGE SCALE GENOMIC DNA]</scope>
    <source>
        <strain evidence="7 8">YK-624</strain>
    </source>
</reference>
<protein>
    <submittedName>
        <fullName evidence="7">Acyl-CoA dehydrogenase</fullName>
    </submittedName>
</protein>
<dbReference type="GO" id="GO:0033539">
    <property type="term" value="P:fatty acid beta-oxidation using acyl-CoA dehydrogenase"/>
    <property type="evidence" value="ECO:0007669"/>
    <property type="project" value="TreeGrafter"/>
</dbReference>
<keyword evidence="3" id="KW-0285">Flavoprotein</keyword>
<dbReference type="InterPro" id="IPR001199">
    <property type="entry name" value="Cyt_B5-like_heme/steroid-bd"/>
</dbReference>
<dbReference type="Pfam" id="PF00441">
    <property type="entry name" value="Acyl-CoA_dh_1"/>
    <property type="match status" value="1"/>
</dbReference>
<dbReference type="PROSITE" id="PS50255">
    <property type="entry name" value="CYTOCHROME_B5_2"/>
    <property type="match status" value="1"/>
</dbReference>
<comment type="cofactor">
    <cofactor evidence="1">
        <name>FAD</name>
        <dbReference type="ChEBI" id="CHEBI:57692"/>
    </cofactor>
</comment>
<dbReference type="InterPro" id="IPR009100">
    <property type="entry name" value="AcylCoA_DH/oxidase_NM_dom_sf"/>
</dbReference>
<dbReference type="SUPFAM" id="SSF47203">
    <property type="entry name" value="Acyl-CoA dehydrogenase C-terminal domain-like"/>
    <property type="match status" value="1"/>
</dbReference>
<dbReference type="Gene3D" id="1.20.140.10">
    <property type="entry name" value="Butyryl-CoA Dehydrogenase, subunit A, domain 3"/>
    <property type="match status" value="1"/>
</dbReference>
<dbReference type="Gene3D" id="2.40.110.10">
    <property type="entry name" value="Butyryl-CoA Dehydrogenase, subunit A, domain 2"/>
    <property type="match status" value="1"/>
</dbReference>
<comment type="caution">
    <text evidence="7">The sequence shown here is derived from an EMBL/GenBank/DDBJ whole genome shotgun (WGS) entry which is preliminary data.</text>
</comment>
<dbReference type="Pfam" id="PF02770">
    <property type="entry name" value="Acyl-CoA_dh_M"/>
    <property type="match status" value="1"/>
</dbReference>
<dbReference type="Proteomes" id="UP000703269">
    <property type="component" value="Unassembled WGS sequence"/>
</dbReference>
<evidence type="ECO:0000256" key="1">
    <source>
        <dbReference type="ARBA" id="ARBA00001974"/>
    </source>
</evidence>
<dbReference type="InterPro" id="IPR046373">
    <property type="entry name" value="Acyl-CoA_Oxase/DH_mid-dom_sf"/>
</dbReference>
<dbReference type="SUPFAM" id="SSF56645">
    <property type="entry name" value="Acyl-CoA dehydrogenase NM domain-like"/>
    <property type="match status" value="1"/>
</dbReference>
<organism evidence="7 8">
    <name type="scientific">Phanerochaete sordida</name>
    <dbReference type="NCBI Taxonomy" id="48140"/>
    <lineage>
        <taxon>Eukaryota</taxon>
        <taxon>Fungi</taxon>
        <taxon>Dikarya</taxon>
        <taxon>Basidiomycota</taxon>
        <taxon>Agaricomycotina</taxon>
        <taxon>Agaricomycetes</taxon>
        <taxon>Polyporales</taxon>
        <taxon>Phanerochaetaceae</taxon>
        <taxon>Phanerochaete</taxon>
    </lineage>
</organism>
<keyword evidence="8" id="KW-1185">Reference proteome</keyword>
<dbReference type="SMART" id="SM01117">
    <property type="entry name" value="Cyt-b5"/>
    <property type="match status" value="1"/>
</dbReference>
<name>A0A9P3FYC3_9APHY</name>
<dbReference type="InterPro" id="IPR036400">
    <property type="entry name" value="Cyt_B5-like_heme/steroid_sf"/>
</dbReference>
<dbReference type="GO" id="GO:0050660">
    <property type="term" value="F:flavin adenine dinucleotide binding"/>
    <property type="evidence" value="ECO:0007669"/>
    <property type="project" value="InterPro"/>
</dbReference>
<evidence type="ECO:0000256" key="3">
    <source>
        <dbReference type="ARBA" id="ARBA00022630"/>
    </source>
</evidence>
<dbReference type="InterPro" id="IPR006089">
    <property type="entry name" value="Acyl-CoA_DH_CS"/>
</dbReference>
<evidence type="ECO:0000259" key="6">
    <source>
        <dbReference type="PROSITE" id="PS50255"/>
    </source>
</evidence>
<dbReference type="PANTHER" id="PTHR48083">
    <property type="entry name" value="MEDIUM-CHAIN SPECIFIC ACYL-COA DEHYDROGENASE, MITOCHONDRIAL-RELATED"/>
    <property type="match status" value="1"/>
</dbReference>
<dbReference type="PANTHER" id="PTHR48083:SF28">
    <property type="entry name" value="ACYL-COA DEHYDROGENASE FAMILY PROTEIN (AFU_ORTHOLOGUE AFUA_6G10880)-RELATED"/>
    <property type="match status" value="1"/>
</dbReference>
<keyword evidence="5" id="KW-0560">Oxidoreductase</keyword>
<sequence>MVQLKTFTEEEVAKHNKEGDLWIIIDSKVYDLSRFANLHPGGSGVLFASSIAGQDATQAFFGLHRHEVLLRPQYARLQIGTIQGQQEVIKPLASDANSDVPYAEPSFLTKGYYSPYYTESHRLFQKAVRKFMNEVVYPEAVRCEDNGKRISQDVVDKLCEMNIFAMRLGKGKHLKGLTLMGGIVTPEEFDHFHELIINFEIGRMGTRGFVDGLLAGGVIGLPPVLNYGSPEVQAKVIPEVLSGKKYICLAITEAFAGSDVSGLQTTAVRDGDHWVINGTKKWITNGMFSDYFTVGCKTEKGLTVILVPRDDNIETKAIKTAYSSTAGTAYITFSNVRVPVSNTLGPVNKGLNVILSNFNHERWMICSTSLAAQRRIVEECLKWSNQRIVFGKPLNSQAVIRAKLANMIARVEAAQNWMEMVTHQMNNMSYNEQSDKLAGPIGLLKQFVTRTGRETAEDATQIFGGRGITATGMGKLVENYHRTSPYDAILGGAEDVLGDLGVRQAMKKMPKNARL</sequence>
<dbReference type="InterPro" id="IPR037069">
    <property type="entry name" value="AcylCoA_DH/ox_N_sf"/>
</dbReference>
<feature type="domain" description="Cytochrome b5 heme-binding" evidence="6">
    <location>
        <begin position="4"/>
        <end position="83"/>
    </location>
</feature>
<dbReference type="Gene3D" id="3.10.120.10">
    <property type="entry name" value="Cytochrome b5-like heme/steroid binding domain"/>
    <property type="match status" value="1"/>
</dbReference>
<dbReference type="GO" id="GO:0003995">
    <property type="term" value="F:acyl-CoA dehydrogenase activity"/>
    <property type="evidence" value="ECO:0007669"/>
    <property type="project" value="InterPro"/>
</dbReference>
<dbReference type="InterPro" id="IPR013786">
    <property type="entry name" value="AcylCoA_DH/ox_N"/>
</dbReference>
<evidence type="ECO:0000313" key="7">
    <source>
        <dbReference type="EMBL" id="GJE84811.1"/>
    </source>
</evidence>
<evidence type="ECO:0000256" key="2">
    <source>
        <dbReference type="ARBA" id="ARBA00009347"/>
    </source>
</evidence>
<evidence type="ECO:0000256" key="4">
    <source>
        <dbReference type="ARBA" id="ARBA00022827"/>
    </source>
</evidence>
<gene>
    <name evidence="7" type="ORF">PsYK624_008870</name>
</gene>
<dbReference type="Pfam" id="PF02771">
    <property type="entry name" value="Acyl-CoA_dh_N"/>
    <property type="match status" value="1"/>
</dbReference>
<accession>A0A9P3FYC3</accession>
<dbReference type="InterPro" id="IPR006091">
    <property type="entry name" value="Acyl-CoA_Oxase/DH_mid-dom"/>
</dbReference>
<dbReference type="GO" id="GO:0005737">
    <property type="term" value="C:cytoplasm"/>
    <property type="evidence" value="ECO:0007669"/>
    <property type="project" value="TreeGrafter"/>
</dbReference>
<dbReference type="PROSITE" id="PS00072">
    <property type="entry name" value="ACYL_COA_DH_1"/>
    <property type="match status" value="1"/>
</dbReference>